<dbReference type="GO" id="GO:0005886">
    <property type="term" value="C:plasma membrane"/>
    <property type="evidence" value="ECO:0007669"/>
    <property type="project" value="TreeGrafter"/>
</dbReference>
<evidence type="ECO:0000256" key="3">
    <source>
        <dbReference type="ARBA" id="ARBA00034247"/>
    </source>
</evidence>
<evidence type="ECO:0000256" key="1">
    <source>
        <dbReference type="ARBA" id="ARBA00001946"/>
    </source>
</evidence>
<feature type="transmembrane region" description="Helical" evidence="4">
    <location>
        <begin position="43"/>
        <end position="61"/>
    </location>
</feature>
<dbReference type="InterPro" id="IPR050469">
    <property type="entry name" value="Diguanylate_Cyclase"/>
</dbReference>
<sequence>MKYRNALQDSTKLPRNASIAFHIAAIITFLVYGLYRLLHDDVFLFMVFLLAILPLSISLLLEIKHLGKVQHKQFTLILVCMAIAISSYYLGYKSLIYVFPTIFIFFFIFNLQHASILSSFYALICLVTALKIESFALVWRFGVATFDCIIFAAIFAYIIAKQKDALIYLATTDELTGALNRKNLAASLSLSIESFRHTGTDSSLLLIDIDHFKTVNDTYGHLAGDKLLTQFSEVIKQLLPAEAKLFRFGGEEFLVQYENCGLEKALDMAHKLKHAVNQTRFDGVPVTVSCSIGVAELRVKDSLEEWLKQSDIALYAAKKSGRNRVVSRLDK</sequence>
<dbReference type="FunFam" id="3.30.70.270:FF:000001">
    <property type="entry name" value="Diguanylate cyclase domain protein"/>
    <property type="match status" value="1"/>
</dbReference>
<dbReference type="Proteomes" id="UP001155546">
    <property type="component" value="Unassembled WGS sequence"/>
</dbReference>
<dbReference type="InterPro" id="IPR029787">
    <property type="entry name" value="Nucleotide_cyclase"/>
</dbReference>
<keyword evidence="4" id="KW-0812">Transmembrane</keyword>
<keyword evidence="7" id="KW-1185">Reference proteome</keyword>
<accession>A0A9X3ARD3</accession>
<dbReference type="GO" id="GO:1902201">
    <property type="term" value="P:negative regulation of bacterial-type flagellum-dependent cell motility"/>
    <property type="evidence" value="ECO:0007669"/>
    <property type="project" value="TreeGrafter"/>
</dbReference>
<evidence type="ECO:0000313" key="7">
    <source>
        <dbReference type="Proteomes" id="UP001155546"/>
    </source>
</evidence>
<evidence type="ECO:0000313" key="6">
    <source>
        <dbReference type="EMBL" id="MCT7943411.1"/>
    </source>
</evidence>
<dbReference type="NCBIfam" id="TIGR00254">
    <property type="entry name" value="GGDEF"/>
    <property type="match status" value="1"/>
</dbReference>
<dbReference type="PROSITE" id="PS50887">
    <property type="entry name" value="GGDEF"/>
    <property type="match status" value="1"/>
</dbReference>
<dbReference type="CDD" id="cd01949">
    <property type="entry name" value="GGDEF"/>
    <property type="match status" value="1"/>
</dbReference>
<gene>
    <name evidence="6" type="ORF">NE535_16720</name>
</gene>
<comment type="cofactor">
    <cofactor evidence="1">
        <name>Mg(2+)</name>
        <dbReference type="ChEBI" id="CHEBI:18420"/>
    </cofactor>
</comment>
<comment type="caution">
    <text evidence="6">The sequence shown here is derived from an EMBL/GenBank/DDBJ whole genome shotgun (WGS) entry which is preliminary data.</text>
</comment>
<dbReference type="EC" id="2.7.7.65" evidence="2"/>
<keyword evidence="4" id="KW-0472">Membrane</keyword>
<evidence type="ECO:0000256" key="2">
    <source>
        <dbReference type="ARBA" id="ARBA00012528"/>
    </source>
</evidence>
<feature type="transmembrane region" description="Helical" evidence="4">
    <location>
        <begin position="137"/>
        <end position="160"/>
    </location>
</feature>
<evidence type="ECO:0000256" key="4">
    <source>
        <dbReference type="SAM" id="Phobius"/>
    </source>
</evidence>
<dbReference type="GO" id="GO:0043709">
    <property type="term" value="P:cell adhesion involved in single-species biofilm formation"/>
    <property type="evidence" value="ECO:0007669"/>
    <property type="project" value="TreeGrafter"/>
</dbReference>
<reference evidence="6" key="1">
    <citation type="journal article" date="2023" name="Int. J. Syst. Evol. Microbiol.">
        <title>&lt;i&gt;Shewanella septentrionalis&lt;/i&gt; sp. nov. and &lt;i&gt;Shewanella holmiensis&lt;/i&gt; sp. nov., isolated from Baltic Sea water and sediments.</title>
        <authorList>
            <person name="Martin-Rodriguez A.J."/>
            <person name="Thorell K."/>
            <person name="Joffre E."/>
            <person name="Jensie-Markopoulos S."/>
            <person name="Moore E.R.B."/>
            <person name="Sjoling A."/>
        </authorList>
    </citation>
    <scope>NUCLEOTIDE SEQUENCE</scope>
    <source>
        <strain evidence="6">SP1S2-7</strain>
    </source>
</reference>
<name>A0A9X3ARD3_9GAMM</name>
<dbReference type="SMART" id="SM00267">
    <property type="entry name" value="GGDEF"/>
    <property type="match status" value="1"/>
</dbReference>
<feature type="transmembrane region" description="Helical" evidence="4">
    <location>
        <begin position="97"/>
        <end position="130"/>
    </location>
</feature>
<protein>
    <recommendedName>
        <fullName evidence="2">diguanylate cyclase</fullName>
        <ecNumber evidence="2">2.7.7.65</ecNumber>
    </recommendedName>
</protein>
<feature type="transmembrane region" description="Helical" evidence="4">
    <location>
        <begin position="20"/>
        <end position="37"/>
    </location>
</feature>
<dbReference type="InterPro" id="IPR000160">
    <property type="entry name" value="GGDEF_dom"/>
</dbReference>
<comment type="catalytic activity">
    <reaction evidence="3">
        <text>2 GTP = 3',3'-c-di-GMP + 2 diphosphate</text>
        <dbReference type="Rhea" id="RHEA:24898"/>
        <dbReference type="ChEBI" id="CHEBI:33019"/>
        <dbReference type="ChEBI" id="CHEBI:37565"/>
        <dbReference type="ChEBI" id="CHEBI:58805"/>
        <dbReference type="EC" id="2.7.7.65"/>
    </reaction>
</comment>
<dbReference type="EMBL" id="JAMTCD010000030">
    <property type="protein sequence ID" value="MCT7943411.1"/>
    <property type="molecule type" value="Genomic_DNA"/>
</dbReference>
<feature type="transmembrane region" description="Helical" evidence="4">
    <location>
        <begin position="73"/>
        <end position="91"/>
    </location>
</feature>
<dbReference type="RefSeq" id="WP_261299745.1">
    <property type="nucleotide sequence ID" value="NZ_JAMTCD010000030.1"/>
</dbReference>
<evidence type="ECO:0000259" key="5">
    <source>
        <dbReference type="PROSITE" id="PS50887"/>
    </source>
</evidence>
<dbReference type="PANTHER" id="PTHR45138:SF9">
    <property type="entry name" value="DIGUANYLATE CYCLASE DGCM-RELATED"/>
    <property type="match status" value="1"/>
</dbReference>
<feature type="domain" description="GGDEF" evidence="5">
    <location>
        <begin position="200"/>
        <end position="330"/>
    </location>
</feature>
<dbReference type="Gene3D" id="3.30.70.270">
    <property type="match status" value="1"/>
</dbReference>
<dbReference type="Pfam" id="PF00990">
    <property type="entry name" value="GGDEF"/>
    <property type="match status" value="1"/>
</dbReference>
<organism evidence="6 7">
    <name type="scientific">Shewanella holmiensis</name>
    <dbReference type="NCBI Taxonomy" id="2952222"/>
    <lineage>
        <taxon>Bacteria</taxon>
        <taxon>Pseudomonadati</taxon>
        <taxon>Pseudomonadota</taxon>
        <taxon>Gammaproteobacteria</taxon>
        <taxon>Alteromonadales</taxon>
        <taxon>Shewanellaceae</taxon>
        <taxon>Shewanella</taxon>
    </lineage>
</organism>
<dbReference type="PANTHER" id="PTHR45138">
    <property type="entry name" value="REGULATORY COMPONENTS OF SENSORY TRANSDUCTION SYSTEM"/>
    <property type="match status" value="1"/>
</dbReference>
<dbReference type="AlphaFoldDB" id="A0A9X3ARD3"/>
<proteinExistence type="predicted"/>
<dbReference type="GO" id="GO:0052621">
    <property type="term" value="F:diguanylate cyclase activity"/>
    <property type="evidence" value="ECO:0007669"/>
    <property type="project" value="UniProtKB-EC"/>
</dbReference>
<keyword evidence="4" id="KW-1133">Transmembrane helix</keyword>
<dbReference type="SUPFAM" id="SSF55073">
    <property type="entry name" value="Nucleotide cyclase"/>
    <property type="match status" value="1"/>
</dbReference>
<dbReference type="InterPro" id="IPR043128">
    <property type="entry name" value="Rev_trsase/Diguanyl_cyclase"/>
</dbReference>